<evidence type="ECO:0000256" key="1">
    <source>
        <dbReference type="SAM" id="Phobius"/>
    </source>
</evidence>
<evidence type="ECO:0000313" key="3">
    <source>
        <dbReference type="EMBL" id="VVU94607.1"/>
    </source>
</evidence>
<feature type="domain" description="Aldehyde dehydrogenase" evidence="2">
    <location>
        <begin position="34"/>
        <end position="478"/>
    </location>
</feature>
<dbReference type="Gene3D" id="3.40.309.10">
    <property type="entry name" value="Aldehyde Dehydrogenase, Chain A, domain 2"/>
    <property type="match status" value="1"/>
</dbReference>
<dbReference type="PANTHER" id="PTHR43866:SF4">
    <property type="entry name" value="MALONATE-SEMIALDEHYDE DEHYDROGENASE"/>
    <property type="match status" value="1"/>
</dbReference>
<keyword evidence="1" id="KW-0472">Membrane</keyword>
<dbReference type="PANTHER" id="PTHR43866">
    <property type="entry name" value="MALONATE-SEMIALDEHYDE DEHYDROGENASE"/>
    <property type="match status" value="1"/>
</dbReference>
<dbReference type="EMBL" id="CABVLZ010000001">
    <property type="protein sequence ID" value="VVU94607.1"/>
    <property type="molecule type" value="Genomic_DNA"/>
</dbReference>
<gene>
    <name evidence="3" type="ORF">CPAV1605_332</name>
</gene>
<keyword evidence="1" id="KW-0812">Transmembrane</keyword>
<dbReference type="InterPro" id="IPR016162">
    <property type="entry name" value="Ald_DH_N"/>
</dbReference>
<dbReference type="InterPro" id="IPR015590">
    <property type="entry name" value="Aldehyde_DH_dom"/>
</dbReference>
<dbReference type="InterPro" id="IPR016163">
    <property type="entry name" value="Ald_DH_C"/>
</dbReference>
<dbReference type="GO" id="GO:0006210">
    <property type="term" value="P:thymine catabolic process"/>
    <property type="evidence" value="ECO:0007669"/>
    <property type="project" value="TreeGrafter"/>
</dbReference>
<dbReference type="GO" id="GO:0006574">
    <property type="term" value="P:L-valine catabolic process"/>
    <property type="evidence" value="ECO:0007669"/>
    <property type="project" value="TreeGrafter"/>
</dbReference>
<accession>A0A5E8CHS5</accession>
<dbReference type="InterPro" id="IPR010061">
    <property type="entry name" value="MeMal-semiAld_DH"/>
</dbReference>
<dbReference type="AlphaFoldDB" id="A0A5E8CHS5"/>
<dbReference type="Gene3D" id="3.40.605.10">
    <property type="entry name" value="Aldehyde Dehydrogenase, Chain A, domain 1"/>
    <property type="match status" value="1"/>
</dbReference>
<protein>
    <submittedName>
        <fullName evidence="3">Aldehyde dehydrogenase family</fullName>
    </submittedName>
</protein>
<organism evidence="3">
    <name type="scientific">seawater metagenome</name>
    <dbReference type="NCBI Taxonomy" id="1561972"/>
    <lineage>
        <taxon>unclassified sequences</taxon>
        <taxon>metagenomes</taxon>
        <taxon>ecological metagenomes</taxon>
    </lineage>
</organism>
<feature type="transmembrane region" description="Helical" evidence="1">
    <location>
        <begin position="152"/>
        <end position="172"/>
    </location>
</feature>
<dbReference type="GO" id="GO:0004491">
    <property type="term" value="F:methylmalonate-semialdehyde dehydrogenase (acylating, NAD) activity"/>
    <property type="evidence" value="ECO:0007669"/>
    <property type="project" value="InterPro"/>
</dbReference>
<dbReference type="NCBIfam" id="TIGR01722">
    <property type="entry name" value="MMSDH"/>
    <property type="match status" value="1"/>
</dbReference>
<dbReference type="InterPro" id="IPR016161">
    <property type="entry name" value="Ald_DH/histidinol_DH"/>
</dbReference>
<sequence>MPKESRYIISYKTMIEPHFINGEKKEPQNTKIITKVKNPTTGQELKSVALEDLTIVNTCIENSLSSFKEWSKFPMHKKTQLLIKWYTWIETNKEKFIKIISEENGKPYNDAKGEYQRGIEVIQYALSLQSVANGQSSHINDNLSINSFKEPIGIVLAICPFNFPFMIPLWFIPISLVLGNVIIVKPSEKVPGCVSLLAEGASKVGIPNGVFNVVQGGHKIVEKLIEDENIKAVSFVGSTFIGKKIYDLATKYRKRIQCNMGAKNHVVITKSADIDTTVNGIVSSAFGGCGQRCMALSVCILIGDNPEFISKLKEKTSKINIIEEMGPLISEESIKRINTAIDSSVGNGSSILLDRRLEVPEEGSYLGPVIILTSPASEVYKQELFGPVLALINVDNLEQAINIINKNEYGNGTCIYTNSLDESIKFQDNVDVGQIGINVPIPVPPPYFSWSSSKESFLGNNYIYGPQSIDFYTKTKTIMTRGVNVSKSELAMPTN</sequence>
<dbReference type="Pfam" id="PF00171">
    <property type="entry name" value="Aldedh"/>
    <property type="match status" value="1"/>
</dbReference>
<proteinExistence type="predicted"/>
<keyword evidence="1" id="KW-1133">Transmembrane helix</keyword>
<reference evidence="3" key="1">
    <citation type="submission" date="2019-09" db="EMBL/GenBank/DDBJ databases">
        <authorList>
            <person name="Needham M D."/>
        </authorList>
    </citation>
    <scope>NUCLEOTIDE SEQUENCE</scope>
</reference>
<dbReference type="SUPFAM" id="SSF53720">
    <property type="entry name" value="ALDH-like"/>
    <property type="match status" value="1"/>
</dbReference>
<dbReference type="FunFam" id="3.40.309.10:FF:000002">
    <property type="entry name" value="Methylmalonate-semialdehyde dehydrogenase (Acylating)"/>
    <property type="match status" value="1"/>
</dbReference>
<name>A0A5E8CHS5_9ZZZZ</name>
<evidence type="ECO:0000259" key="2">
    <source>
        <dbReference type="Pfam" id="PF00171"/>
    </source>
</evidence>